<evidence type="ECO:0000313" key="2">
    <source>
        <dbReference type="Proteomes" id="UP000015106"/>
    </source>
</evidence>
<name>A0A8R7JXA6_TRIUA</name>
<protein>
    <submittedName>
        <fullName evidence="1">Uncharacterized protein</fullName>
    </submittedName>
</protein>
<reference evidence="2" key="1">
    <citation type="journal article" date="2013" name="Nature">
        <title>Draft genome of the wheat A-genome progenitor Triticum urartu.</title>
        <authorList>
            <person name="Ling H.Q."/>
            <person name="Zhao S."/>
            <person name="Liu D."/>
            <person name="Wang J."/>
            <person name="Sun H."/>
            <person name="Zhang C."/>
            <person name="Fan H."/>
            <person name="Li D."/>
            <person name="Dong L."/>
            <person name="Tao Y."/>
            <person name="Gao C."/>
            <person name="Wu H."/>
            <person name="Li Y."/>
            <person name="Cui Y."/>
            <person name="Guo X."/>
            <person name="Zheng S."/>
            <person name="Wang B."/>
            <person name="Yu K."/>
            <person name="Liang Q."/>
            <person name="Yang W."/>
            <person name="Lou X."/>
            <person name="Chen J."/>
            <person name="Feng M."/>
            <person name="Jian J."/>
            <person name="Zhang X."/>
            <person name="Luo G."/>
            <person name="Jiang Y."/>
            <person name="Liu J."/>
            <person name="Wang Z."/>
            <person name="Sha Y."/>
            <person name="Zhang B."/>
            <person name="Wu H."/>
            <person name="Tang D."/>
            <person name="Shen Q."/>
            <person name="Xue P."/>
            <person name="Zou S."/>
            <person name="Wang X."/>
            <person name="Liu X."/>
            <person name="Wang F."/>
            <person name="Yang Y."/>
            <person name="An X."/>
            <person name="Dong Z."/>
            <person name="Zhang K."/>
            <person name="Zhang X."/>
            <person name="Luo M.C."/>
            <person name="Dvorak J."/>
            <person name="Tong Y."/>
            <person name="Wang J."/>
            <person name="Yang H."/>
            <person name="Li Z."/>
            <person name="Wang D."/>
            <person name="Zhang A."/>
            <person name="Wang J."/>
        </authorList>
    </citation>
    <scope>NUCLEOTIDE SEQUENCE</scope>
    <source>
        <strain evidence="2">cv. G1812</strain>
    </source>
</reference>
<accession>A0A8R7JXA6</accession>
<evidence type="ECO:0000313" key="1">
    <source>
        <dbReference type="EnsemblPlants" id="TuG1812G0100001032.01.T01.cds452004"/>
    </source>
</evidence>
<sequence length="173" mass="20310">MCVYPLTETRGQTVEVQSRACRWPEADLRIDDPRELASVVGDARRARWPIHAVSAHLHGWGWHTGVGWTRGTSRRRFKRLQTRSSIIRMKLKEEGRGSEQLRRGIHGLHPRGHALELLDDGIELGVDRHRLLLHCFHRHRDLLLNGDRPPLLWQQFDQIERQFLLKDRIYSGR</sequence>
<organism evidence="1 2">
    <name type="scientific">Triticum urartu</name>
    <name type="common">Red wild einkorn</name>
    <name type="synonym">Crithodium urartu</name>
    <dbReference type="NCBI Taxonomy" id="4572"/>
    <lineage>
        <taxon>Eukaryota</taxon>
        <taxon>Viridiplantae</taxon>
        <taxon>Streptophyta</taxon>
        <taxon>Embryophyta</taxon>
        <taxon>Tracheophyta</taxon>
        <taxon>Spermatophyta</taxon>
        <taxon>Magnoliopsida</taxon>
        <taxon>Liliopsida</taxon>
        <taxon>Poales</taxon>
        <taxon>Poaceae</taxon>
        <taxon>BOP clade</taxon>
        <taxon>Pooideae</taxon>
        <taxon>Triticodae</taxon>
        <taxon>Triticeae</taxon>
        <taxon>Triticinae</taxon>
        <taxon>Triticum</taxon>
    </lineage>
</organism>
<dbReference type="EnsemblPlants" id="TuG1812G0100001032.01.T01">
    <property type="protein sequence ID" value="TuG1812G0100001032.01.T01.cds452004"/>
    <property type="gene ID" value="TuG1812G0100001032.01"/>
</dbReference>
<dbReference type="Gramene" id="TuG1812G0100001032.01.T01">
    <property type="protein sequence ID" value="TuG1812G0100001032.01.T01.cds452004"/>
    <property type="gene ID" value="TuG1812G0100001032.01"/>
</dbReference>
<keyword evidence="2" id="KW-1185">Reference proteome</keyword>
<proteinExistence type="predicted"/>
<reference evidence="1" key="2">
    <citation type="submission" date="2018-03" db="EMBL/GenBank/DDBJ databases">
        <title>The Triticum urartu genome reveals the dynamic nature of wheat genome evolution.</title>
        <authorList>
            <person name="Ling H."/>
            <person name="Ma B."/>
            <person name="Shi X."/>
            <person name="Liu H."/>
            <person name="Dong L."/>
            <person name="Sun H."/>
            <person name="Cao Y."/>
            <person name="Gao Q."/>
            <person name="Zheng S."/>
            <person name="Li Y."/>
            <person name="Yu Y."/>
            <person name="Du H."/>
            <person name="Qi M."/>
            <person name="Li Y."/>
            <person name="Yu H."/>
            <person name="Cui Y."/>
            <person name="Wang N."/>
            <person name="Chen C."/>
            <person name="Wu H."/>
            <person name="Zhao Y."/>
            <person name="Zhang J."/>
            <person name="Li Y."/>
            <person name="Zhou W."/>
            <person name="Zhang B."/>
            <person name="Hu W."/>
            <person name="Eijk M."/>
            <person name="Tang J."/>
            <person name="Witsenboer H."/>
            <person name="Zhao S."/>
            <person name="Li Z."/>
            <person name="Zhang A."/>
            <person name="Wang D."/>
            <person name="Liang C."/>
        </authorList>
    </citation>
    <scope>NUCLEOTIDE SEQUENCE [LARGE SCALE GENOMIC DNA]</scope>
    <source>
        <strain evidence="1">cv. G1812</strain>
    </source>
</reference>
<dbReference type="AlphaFoldDB" id="A0A8R7JXA6"/>
<reference evidence="1" key="3">
    <citation type="submission" date="2022-06" db="UniProtKB">
        <authorList>
            <consortium name="EnsemblPlants"/>
        </authorList>
    </citation>
    <scope>IDENTIFICATION</scope>
</reference>
<dbReference type="Proteomes" id="UP000015106">
    <property type="component" value="Chromosome 1"/>
</dbReference>